<evidence type="ECO:0000256" key="4">
    <source>
        <dbReference type="ARBA" id="ARBA00022729"/>
    </source>
</evidence>
<feature type="transmembrane region" description="Helical" evidence="7">
    <location>
        <begin position="273"/>
        <end position="296"/>
    </location>
</feature>
<gene>
    <name evidence="8" type="ORF">R1sor_000867</name>
</gene>
<dbReference type="Pfam" id="PF04080">
    <property type="entry name" value="Per1"/>
    <property type="match status" value="1"/>
</dbReference>
<accession>A0ABD3GUC6</accession>
<dbReference type="GO" id="GO:0006506">
    <property type="term" value="P:GPI anchor biosynthetic process"/>
    <property type="evidence" value="ECO:0007669"/>
    <property type="project" value="UniProtKB-KW"/>
</dbReference>
<evidence type="ECO:0000256" key="7">
    <source>
        <dbReference type="RuleBase" id="RU365066"/>
    </source>
</evidence>
<proteinExistence type="inferred from homology"/>
<keyword evidence="2 7" id="KW-0337">GPI-anchor biosynthesis</keyword>
<comment type="caution">
    <text evidence="8">The sequence shown here is derived from an EMBL/GenBank/DDBJ whole genome shotgun (WGS) entry which is preliminary data.</text>
</comment>
<reference evidence="8 9" key="1">
    <citation type="submission" date="2024-09" db="EMBL/GenBank/DDBJ databases">
        <title>Chromosome-scale assembly of Riccia sorocarpa.</title>
        <authorList>
            <person name="Paukszto L."/>
        </authorList>
    </citation>
    <scope>NUCLEOTIDE SEQUENCE [LARGE SCALE GENOMIC DNA]</scope>
    <source>
        <strain evidence="8">LP-2024</strain>
        <tissue evidence="8">Aerial parts of the thallus</tissue>
    </source>
</reference>
<keyword evidence="7" id="KW-0333">Golgi apparatus</keyword>
<dbReference type="EMBL" id="JBJQOH010000006">
    <property type="protein sequence ID" value="KAL3682845.1"/>
    <property type="molecule type" value="Genomic_DNA"/>
</dbReference>
<dbReference type="PANTHER" id="PTHR13148">
    <property type="entry name" value="PER1-RELATED"/>
    <property type="match status" value="1"/>
</dbReference>
<sequence length="379" mass="41973">MGLGKLRLLLYLLLLRFVVFAWAADPQKSHLTTCVKTCEAVGCVGKSCLPSCSYLNDTVAVDGGSEQSAISPVFLQKWKKWVCKSECEYHCTLVKETQEAGFDQEAIGYREDWCLLRSANNQEDSKKLYIHLLKAAITQGISLADINEPLCAALSTLNILANLIGLVSFSRSIQRRKQANGKSSYAYSDLWTGFGLLSIVYWVSRFILHSRDSAVDRHLESSLEVSLNVYGMCLAIMRVARLRTEAARVIVAAPTIALLYTHLMYINGCFYDYGLNIQLCLGLAFAQHLLWIIWAVKNRHPGVYLLLLGAVDAFLVVSIRLGYLGSTVSLNGEADALWLCSTLLLTSIVWSFAAMDTTFQPAQSKVGSVASKSDTKKDR</sequence>
<feature type="chain" id="PRO_5044533011" description="Post-GPI attachment to proteins factor 3" evidence="7">
    <location>
        <begin position="24"/>
        <end position="379"/>
    </location>
</feature>
<dbReference type="GO" id="GO:0000139">
    <property type="term" value="C:Golgi membrane"/>
    <property type="evidence" value="ECO:0007669"/>
    <property type="project" value="UniProtKB-SubCell"/>
</dbReference>
<name>A0ABD3GUC6_9MARC</name>
<feature type="signal peptide" evidence="7">
    <location>
        <begin position="1"/>
        <end position="23"/>
    </location>
</feature>
<evidence type="ECO:0000256" key="3">
    <source>
        <dbReference type="ARBA" id="ARBA00022692"/>
    </source>
</evidence>
<keyword evidence="9" id="KW-1185">Reference proteome</keyword>
<comment type="subcellular location">
    <subcellularLocation>
        <location evidence="1">Endomembrane system</location>
        <topology evidence="1">Multi-pass membrane protein</topology>
    </subcellularLocation>
    <subcellularLocation>
        <location evidence="7">Golgi apparatus membrane</location>
        <topology evidence="7">Multi-pass membrane protein</topology>
    </subcellularLocation>
</comment>
<evidence type="ECO:0000313" key="8">
    <source>
        <dbReference type="EMBL" id="KAL3682845.1"/>
    </source>
</evidence>
<keyword evidence="6 7" id="KW-0472">Membrane</keyword>
<organism evidence="8 9">
    <name type="scientific">Riccia sorocarpa</name>
    <dbReference type="NCBI Taxonomy" id="122646"/>
    <lineage>
        <taxon>Eukaryota</taxon>
        <taxon>Viridiplantae</taxon>
        <taxon>Streptophyta</taxon>
        <taxon>Embryophyta</taxon>
        <taxon>Marchantiophyta</taxon>
        <taxon>Marchantiopsida</taxon>
        <taxon>Marchantiidae</taxon>
        <taxon>Marchantiales</taxon>
        <taxon>Ricciaceae</taxon>
        <taxon>Riccia</taxon>
    </lineage>
</organism>
<feature type="transmembrane region" description="Helical" evidence="7">
    <location>
        <begin position="185"/>
        <end position="203"/>
    </location>
</feature>
<dbReference type="AlphaFoldDB" id="A0ABD3GUC6"/>
<evidence type="ECO:0000256" key="2">
    <source>
        <dbReference type="ARBA" id="ARBA00022502"/>
    </source>
</evidence>
<keyword evidence="3 7" id="KW-0812">Transmembrane</keyword>
<keyword evidence="4 7" id="KW-0732">Signal</keyword>
<dbReference type="InterPro" id="IPR007217">
    <property type="entry name" value="Per1-like"/>
</dbReference>
<keyword evidence="5 7" id="KW-1133">Transmembrane helix</keyword>
<evidence type="ECO:0000256" key="5">
    <source>
        <dbReference type="ARBA" id="ARBA00022989"/>
    </source>
</evidence>
<comment type="similarity">
    <text evidence="7">Belongs to the PGAP3 family.</text>
</comment>
<feature type="transmembrane region" description="Helical" evidence="7">
    <location>
        <begin position="303"/>
        <end position="324"/>
    </location>
</feature>
<comment type="function">
    <text evidence="7">Involved in the lipid remodeling steps of GPI-anchor maturation.</text>
</comment>
<feature type="transmembrane region" description="Helical" evidence="7">
    <location>
        <begin position="247"/>
        <end position="267"/>
    </location>
</feature>
<feature type="transmembrane region" description="Helical" evidence="7">
    <location>
        <begin position="336"/>
        <end position="355"/>
    </location>
</feature>
<evidence type="ECO:0000256" key="1">
    <source>
        <dbReference type="ARBA" id="ARBA00004127"/>
    </source>
</evidence>
<dbReference type="Proteomes" id="UP001633002">
    <property type="component" value="Unassembled WGS sequence"/>
</dbReference>
<dbReference type="PANTHER" id="PTHR13148:SF0">
    <property type="entry name" value="POST-GPI ATTACHMENT TO PROTEINS FACTOR 3"/>
    <property type="match status" value="1"/>
</dbReference>
<evidence type="ECO:0000313" key="9">
    <source>
        <dbReference type="Proteomes" id="UP001633002"/>
    </source>
</evidence>
<protein>
    <recommendedName>
        <fullName evidence="7">Post-GPI attachment to proteins factor 3</fullName>
    </recommendedName>
</protein>
<comment type="caution">
    <text evidence="7">Lacks conserved residue(s) required for the propagation of feature annotation.</text>
</comment>
<evidence type="ECO:0000256" key="6">
    <source>
        <dbReference type="ARBA" id="ARBA00023136"/>
    </source>
</evidence>